<comment type="caution">
    <text evidence="1">The sequence shown here is derived from an EMBL/GenBank/DDBJ whole genome shotgun (WGS) entry which is preliminary data.</text>
</comment>
<dbReference type="AlphaFoldDB" id="A0A7C9BM67"/>
<evidence type="ECO:0000313" key="2">
    <source>
        <dbReference type="Proteomes" id="UP000479293"/>
    </source>
</evidence>
<organism evidence="1 2">
    <name type="scientific">Salmonirosea aquatica</name>
    <dbReference type="NCBI Taxonomy" id="2654236"/>
    <lineage>
        <taxon>Bacteria</taxon>
        <taxon>Pseudomonadati</taxon>
        <taxon>Bacteroidota</taxon>
        <taxon>Cytophagia</taxon>
        <taxon>Cytophagales</taxon>
        <taxon>Spirosomataceae</taxon>
        <taxon>Salmonirosea</taxon>
    </lineage>
</organism>
<proteinExistence type="predicted"/>
<reference evidence="1 2" key="1">
    <citation type="submission" date="2019-10" db="EMBL/GenBank/DDBJ databases">
        <title>Draft Genome Sequence of Cytophagaceae sp. SJW1-29.</title>
        <authorList>
            <person name="Choi A."/>
        </authorList>
    </citation>
    <scope>NUCLEOTIDE SEQUENCE [LARGE SCALE GENOMIC DNA]</scope>
    <source>
        <strain evidence="1 2">SJW1-29</strain>
    </source>
</reference>
<name>A0A7C9BM67_9BACT</name>
<dbReference type="RefSeq" id="WP_152756053.1">
    <property type="nucleotide sequence ID" value="NZ_WHLY01000002.1"/>
</dbReference>
<evidence type="ECO:0000313" key="1">
    <source>
        <dbReference type="EMBL" id="MPR31939.1"/>
    </source>
</evidence>
<keyword evidence="2" id="KW-1185">Reference proteome</keyword>
<protein>
    <submittedName>
        <fullName evidence="1">Uncharacterized protein</fullName>
    </submittedName>
</protein>
<dbReference type="Proteomes" id="UP000479293">
    <property type="component" value="Unassembled WGS sequence"/>
</dbReference>
<sequence>MPYSVYGVDPILISQAAQQAQAGTTPKSGNVITTISSAISGIAVPLLTALFPGGIKGNGSITLRTVPFRTTLTNTAATAAAAYWIIYRCWPWLPWLPTSYFFGRKNESVTK</sequence>
<gene>
    <name evidence="1" type="ORF">GBK04_00890</name>
</gene>
<accession>A0A7C9BM67</accession>
<dbReference type="EMBL" id="WHLY01000002">
    <property type="protein sequence ID" value="MPR31939.1"/>
    <property type="molecule type" value="Genomic_DNA"/>
</dbReference>